<dbReference type="HOGENOM" id="CLU_000604_1_22_5"/>
<sequence length="254" mass="27351">MTLRSILARGIGKTSAPVVPARLAAEQATQRIAFDQVSLTRENRGVLNNIHFSADEARIGILGVNGSGKSTLLRLMIGLVTPSGGTVTVDGLNPRRDAVTVRNRTGFMFQTPDNQIVCPIVEEDLAFGLKARGLTPDGIAARIEASLVRLGIAGLAKRRVHELSGGERQLVALAGVLTRAPTTILFDEPTSQLDLANRNRFQRLLAGMSEQAIVATHDLELVEDFDRVLVIDGGRLVVDALPAEAVARYRELCQ</sequence>
<dbReference type="SMART" id="SM00382">
    <property type="entry name" value="AAA"/>
    <property type="match status" value="1"/>
</dbReference>
<dbReference type="RefSeq" id="WP_011471535.1">
    <property type="nucleotide sequence ID" value="NC_007925.1"/>
</dbReference>
<evidence type="ECO:0000256" key="3">
    <source>
        <dbReference type="ARBA" id="ARBA00022741"/>
    </source>
</evidence>
<keyword evidence="2" id="KW-0813">Transport</keyword>
<dbReference type="InterPro" id="IPR015856">
    <property type="entry name" value="ABC_transpr_CbiO/EcfA_su"/>
</dbReference>
<dbReference type="PANTHER" id="PTHR43553">
    <property type="entry name" value="HEAVY METAL TRANSPORTER"/>
    <property type="match status" value="1"/>
</dbReference>
<evidence type="ECO:0000259" key="6">
    <source>
        <dbReference type="PROSITE" id="PS50893"/>
    </source>
</evidence>
<proteinExistence type="inferred from homology"/>
<comment type="function">
    <text evidence="5">Involved in beta-(1--&gt;2)glucan export. Transmembrane domains (TMD) form a pore in the inner membrane and the ATP-binding domain (NBD) is responsible for energy generation.</text>
</comment>
<dbReference type="InterPro" id="IPR027417">
    <property type="entry name" value="P-loop_NTPase"/>
</dbReference>
<evidence type="ECO:0000256" key="5">
    <source>
        <dbReference type="ARBA" id="ARBA00024722"/>
    </source>
</evidence>
<evidence type="ECO:0000256" key="2">
    <source>
        <dbReference type="ARBA" id="ARBA00022448"/>
    </source>
</evidence>
<name>Q21AF6_RHOPB</name>
<dbReference type="EMBL" id="CP000301">
    <property type="protein sequence ID" value="ABD86630.1"/>
    <property type="molecule type" value="Genomic_DNA"/>
</dbReference>
<dbReference type="GO" id="GO:0016887">
    <property type="term" value="F:ATP hydrolysis activity"/>
    <property type="evidence" value="ECO:0007669"/>
    <property type="project" value="InterPro"/>
</dbReference>
<dbReference type="STRING" id="316056.RPC_1066"/>
<dbReference type="CDD" id="cd03225">
    <property type="entry name" value="ABC_cobalt_CbiO_domain1"/>
    <property type="match status" value="1"/>
</dbReference>
<feature type="domain" description="ABC transporter" evidence="6">
    <location>
        <begin position="32"/>
        <end position="252"/>
    </location>
</feature>
<dbReference type="PROSITE" id="PS50893">
    <property type="entry name" value="ABC_TRANSPORTER_2"/>
    <property type="match status" value="1"/>
</dbReference>
<dbReference type="KEGG" id="rpc:RPC_1066"/>
<dbReference type="Gene3D" id="3.40.50.300">
    <property type="entry name" value="P-loop containing nucleotide triphosphate hydrolases"/>
    <property type="match status" value="1"/>
</dbReference>
<dbReference type="PANTHER" id="PTHR43553:SF24">
    <property type="entry name" value="ENERGY-COUPLING FACTOR TRANSPORTER ATP-BINDING PROTEIN ECFA1"/>
    <property type="match status" value="1"/>
</dbReference>
<keyword evidence="4" id="KW-0067">ATP-binding</keyword>
<evidence type="ECO:0000256" key="1">
    <source>
        <dbReference type="ARBA" id="ARBA00005417"/>
    </source>
</evidence>
<organism evidence="7">
    <name type="scientific">Rhodopseudomonas palustris (strain BisB18)</name>
    <dbReference type="NCBI Taxonomy" id="316056"/>
    <lineage>
        <taxon>Bacteria</taxon>
        <taxon>Pseudomonadati</taxon>
        <taxon>Pseudomonadota</taxon>
        <taxon>Alphaproteobacteria</taxon>
        <taxon>Hyphomicrobiales</taxon>
        <taxon>Nitrobacteraceae</taxon>
        <taxon>Rhodopseudomonas</taxon>
    </lineage>
</organism>
<protein>
    <submittedName>
        <fullName evidence="7">ABC transporter related</fullName>
    </submittedName>
</protein>
<evidence type="ECO:0000313" key="7">
    <source>
        <dbReference type="EMBL" id="ABD86630.1"/>
    </source>
</evidence>
<dbReference type="OrthoDB" id="9810077at2"/>
<dbReference type="GO" id="GO:0005524">
    <property type="term" value="F:ATP binding"/>
    <property type="evidence" value="ECO:0007669"/>
    <property type="project" value="UniProtKB-KW"/>
</dbReference>
<dbReference type="InterPro" id="IPR003439">
    <property type="entry name" value="ABC_transporter-like_ATP-bd"/>
</dbReference>
<dbReference type="Pfam" id="PF00005">
    <property type="entry name" value="ABC_tran"/>
    <property type="match status" value="1"/>
</dbReference>
<dbReference type="InterPro" id="IPR017871">
    <property type="entry name" value="ABC_transporter-like_CS"/>
</dbReference>
<dbReference type="AlphaFoldDB" id="Q21AF6"/>
<dbReference type="InterPro" id="IPR003593">
    <property type="entry name" value="AAA+_ATPase"/>
</dbReference>
<gene>
    <name evidence="7" type="ordered locus">RPC_1066</name>
</gene>
<dbReference type="GO" id="GO:0042626">
    <property type="term" value="F:ATPase-coupled transmembrane transporter activity"/>
    <property type="evidence" value="ECO:0007669"/>
    <property type="project" value="TreeGrafter"/>
</dbReference>
<dbReference type="GO" id="GO:0043190">
    <property type="term" value="C:ATP-binding cassette (ABC) transporter complex"/>
    <property type="evidence" value="ECO:0007669"/>
    <property type="project" value="TreeGrafter"/>
</dbReference>
<evidence type="ECO:0000256" key="4">
    <source>
        <dbReference type="ARBA" id="ARBA00022840"/>
    </source>
</evidence>
<comment type="similarity">
    <text evidence="1">Belongs to the ABC transporter superfamily.</text>
</comment>
<accession>Q21AF6</accession>
<dbReference type="InterPro" id="IPR050095">
    <property type="entry name" value="ECF_ABC_transporter_ATP-bd"/>
</dbReference>
<reference evidence="7" key="1">
    <citation type="submission" date="2006-03" db="EMBL/GenBank/DDBJ databases">
        <title>Complete sequence of Rhodopseudomonas palustris BisB18.</title>
        <authorList>
            <consortium name="US DOE Joint Genome Institute"/>
            <person name="Copeland A."/>
            <person name="Lucas S."/>
            <person name="Lapidus A."/>
            <person name="Barry K."/>
            <person name="Detter J.C."/>
            <person name="Glavina del Rio T."/>
            <person name="Hammon N."/>
            <person name="Israni S."/>
            <person name="Dalin E."/>
            <person name="Tice H."/>
            <person name="Pitluck S."/>
            <person name="Chain P."/>
            <person name="Malfatti S."/>
            <person name="Shin M."/>
            <person name="Vergez L."/>
            <person name="Schmutz J."/>
            <person name="Larimer F."/>
            <person name="Land M."/>
            <person name="Hauser L."/>
            <person name="Pelletier D.A."/>
            <person name="Kyrpides N."/>
            <person name="Anderson I."/>
            <person name="Oda Y."/>
            <person name="Harwood C.S."/>
            <person name="Richardson P."/>
        </authorList>
    </citation>
    <scope>NUCLEOTIDE SEQUENCE [LARGE SCALE GENOMIC DNA]</scope>
    <source>
        <strain evidence="7">BisB18</strain>
    </source>
</reference>
<keyword evidence="3" id="KW-0547">Nucleotide-binding</keyword>
<dbReference type="PROSITE" id="PS00211">
    <property type="entry name" value="ABC_TRANSPORTER_1"/>
    <property type="match status" value="1"/>
</dbReference>
<dbReference type="eggNOG" id="COG1122">
    <property type="taxonomic scope" value="Bacteria"/>
</dbReference>
<dbReference type="SUPFAM" id="SSF52540">
    <property type="entry name" value="P-loop containing nucleoside triphosphate hydrolases"/>
    <property type="match status" value="1"/>
</dbReference>